<gene>
    <name evidence="2" type="ORF">LCGC14_1831270</name>
</gene>
<proteinExistence type="predicted"/>
<dbReference type="SUPFAM" id="SSF52172">
    <property type="entry name" value="CheY-like"/>
    <property type="match status" value="1"/>
</dbReference>
<dbReference type="PROSITE" id="PS50110">
    <property type="entry name" value="RESPONSE_REGULATORY"/>
    <property type="match status" value="1"/>
</dbReference>
<dbReference type="Gene3D" id="3.40.50.2300">
    <property type="match status" value="1"/>
</dbReference>
<dbReference type="InterPro" id="IPR052048">
    <property type="entry name" value="ST_Response_Regulator"/>
</dbReference>
<dbReference type="SMART" id="SM00448">
    <property type="entry name" value="REC"/>
    <property type="match status" value="1"/>
</dbReference>
<feature type="domain" description="Response regulatory" evidence="1">
    <location>
        <begin position="3"/>
        <end position="118"/>
    </location>
</feature>
<evidence type="ECO:0000313" key="2">
    <source>
        <dbReference type="EMBL" id="KKL97754.1"/>
    </source>
</evidence>
<evidence type="ECO:0000259" key="1">
    <source>
        <dbReference type="PROSITE" id="PS50110"/>
    </source>
</evidence>
<dbReference type="InterPro" id="IPR011006">
    <property type="entry name" value="CheY-like_superfamily"/>
</dbReference>
<organism evidence="2">
    <name type="scientific">marine sediment metagenome</name>
    <dbReference type="NCBI Taxonomy" id="412755"/>
    <lineage>
        <taxon>unclassified sequences</taxon>
        <taxon>metagenomes</taxon>
        <taxon>ecological metagenomes</taxon>
    </lineage>
</organism>
<dbReference type="PANTHER" id="PTHR43228">
    <property type="entry name" value="TWO-COMPONENT RESPONSE REGULATOR"/>
    <property type="match status" value="1"/>
</dbReference>
<dbReference type="GO" id="GO:0000160">
    <property type="term" value="P:phosphorelay signal transduction system"/>
    <property type="evidence" value="ECO:0007669"/>
    <property type="project" value="InterPro"/>
</dbReference>
<sequence>MINIFIVDDDQSLQRLYTLILKDAGFIIIDTALNGKIAVEKFKKFKVSPDIILMDHRMPIKNGIDAMIEILQINNNEKIIFASADITIKEKALSLGASAFLDKPFNMSKLMSAIRNIAQKIAV</sequence>
<name>A0A0F9GG37_9ZZZZ</name>
<dbReference type="AlphaFoldDB" id="A0A0F9GG37"/>
<protein>
    <recommendedName>
        <fullName evidence="1">Response regulatory domain-containing protein</fullName>
    </recommendedName>
</protein>
<dbReference type="Pfam" id="PF00072">
    <property type="entry name" value="Response_reg"/>
    <property type="match status" value="1"/>
</dbReference>
<dbReference type="InterPro" id="IPR001789">
    <property type="entry name" value="Sig_transdc_resp-reg_receiver"/>
</dbReference>
<dbReference type="EMBL" id="LAZR01018091">
    <property type="protein sequence ID" value="KKL97754.1"/>
    <property type="molecule type" value="Genomic_DNA"/>
</dbReference>
<accession>A0A0F9GG37</accession>
<comment type="caution">
    <text evidence="2">The sequence shown here is derived from an EMBL/GenBank/DDBJ whole genome shotgun (WGS) entry which is preliminary data.</text>
</comment>
<reference evidence="2" key="1">
    <citation type="journal article" date="2015" name="Nature">
        <title>Complex archaea that bridge the gap between prokaryotes and eukaryotes.</title>
        <authorList>
            <person name="Spang A."/>
            <person name="Saw J.H."/>
            <person name="Jorgensen S.L."/>
            <person name="Zaremba-Niedzwiedzka K."/>
            <person name="Martijn J."/>
            <person name="Lind A.E."/>
            <person name="van Eijk R."/>
            <person name="Schleper C."/>
            <person name="Guy L."/>
            <person name="Ettema T.J."/>
        </authorList>
    </citation>
    <scope>NUCLEOTIDE SEQUENCE</scope>
</reference>
<dbReference type="PANTHER" id="PTHR43228:SF1">
    <property type="entry name" value="TWO-COMPONENT RESPONSE REGULATOR ARR22"/>
    <property type="match status" value="1"/>
</dbReference>